<feature type="compositionally biased region" description="Polar residues" evidence="1">
    <location>
        <begin position="364"/>
        <end position="400"/>
    </location>
</feature>
<name>A0A0K8TY33_BACLA</name>
<feature type="compositionally biased region" description="Basic and acidic residues" evidence="1">
    <location>
        <begin position="484"/>
        <end position="493"/>
    </location>
</feature>
<dbReference type="AlphaFoldDB" id="A0A0K8TY33"/>
<feature type="compositionally biased region" description="Polar residues" evidence="1">
    <location>
        <begin position="219"/>
        <end position="241"/>
    </location>
</feature>
<feature type="region of interest" description="Disordered" evidence="1">
    <location>
        <begin position="108"/>
        <end position="251"/>
    </location>
</feature>
<gene>
    <name evidence="2" type="ORF">c0_g1_i1</name>
</gene>
<feature type="region of interest" description="Disordered" evidence="1">
    <location>
        <begin position="270"/>
        <end position="297"/>
    </location>
</feature>
<evidence type="ECO:0000313" key="2">
    <source>
        <dbReference type="EMBL" id="JAI19362.1"/>
    </source>
</evidence>
<feature type="compositionally biased region" description="Polar residues" evidence="1">
    <location>
        <begin position="319"/>
        <end position="329"/>
    </location>
</feature>
<accession>A0A0K8TY33</accession>
<proteinExistence type="predicted"/>
<feature type="region of interest" description="Disordered" evidence="1">
    <location>
        <begin position="317"/>
        <end position="406"/>
    </location>
</feature>
<feature type="compositionally biased region" description="Basic and acidic residues" evidence="1">
    <location>
        <begin position="352"/>
        <end position="363"/>
    </location>
</feature>
<feature type="compositionally biased region" description="Polar residues" evidence="1">
    <location>
        <begin position="280"/>
        <end position="289"/>
    </location>
</feature>
<dbReference type="EMBL" id="GDHF01032952">
    <property type="protein sequence ID" value="JAI19362.1"/>
    <property type="molecule type" value="Transcribed_RNA"/>
</dbReference>
<feature type="compositionally biased region" description="Polar residues" evidence="1">
    <location>
        <begin position="154"/>
        <end position="185"/>
    </location>
</feature>
<feature type="compositionally biased region" description="Basic and acidic residues" evidence="1">
    <location>
        <begin position="242"/>
        <end position="251"/>
    </location>
</feature>
<organism evidence="2">
    <name type="scientific">Bactrocera latifrons</name>
    <name type="common">Malaysian fruit fly</name>
    <name type="synonym">Chaetodacus latifrons</name>
    <dbReference type="NCBI Taxonomy" id="174628"/>
    <lineage>
        <taxon>Eukaryota</taxon>
        <taxon>Metazoa</taxon>
        <taxon>Ecdysozoa</taxon>
        <taxon>Arthropoda</taxon>
        <taxon>Hexapoda</taxon>
        <taxon>Insecta</taxon>
        <taxon>Pterygota</taxon>
        <taxon>Neoptera</taxon>
        <taxon>Endopterygota</taxon>
        <taxon>Diptera</taxon>
        <taxon>Brachycera</taxon>
        <taxon>Muscomorpha</taxon>
        <taxon>Tephritoidea</taxon>
        <taxon>Tephritidae</taxon>
        <taxon>Bactrocera</taxon>
        <taxon>Bactrocera</taxon>
    </lineage>
</organism>
<feature type="region of interest" description="Disordered" evidence="1">
    <location>
        <begin position="27"/>
        <end position="49"/>
    </location>
</feature>
<feature type="compositionally biased region" description="Polar residues" evidence="1">
    <location>
        <begin position="192"/>
        <end position="209"/>
    </location>
</feature>
<protein>
    <submittedName>
        <fullName evidence="2">Uncharacterized protein</fullName>
    </submittedName>
</protein>
<reference evidence="2" key="1">
    <citation type="submission" date="2015-06" db="EMBL/GenBank/DDBJ databases">
        <authorList>
            <person name="Hoefler B.C."/>
            <person name="Straight P.D."/>
        </authorList>
    </citation>
    <scope>NUCLEOTIDE SEQUENCE</scope>
</reference>
<evidence type="ECO:0000256" key="1">
    <source>
        <dbReference type="SAM" id="MobiDB-lite"/>
    </source>
</evidence>
<feature type="non-terminal residue" evidence="2">
    <location>
        <position position="1"/>
    </location>
</feature>
<feature type="compositionally biased region" description="Basic residues" evidence="1">
    <location>
        <begin position="462"/>
        <end position="472"/>
    </location>
</feature>
<sequence length="574" mass="63707">DLLNQRTPKYEGGRVWSPITMLEDFHSLSAGSTSESGGEDTKPLPKKRKISARQLIKDCKAENSVLETLENTKDLLSQPNQLNQRTPKYEGGRVWSPITMLEDFHSLSAGSTSESGGEDTKPLPKKRKISARQLIEDCKAENNVQKTLDETKDLLSQPNQSNESLPSPTMPTTNCESSPVSVTPSSDEHSTCARTSIVQCKNRKGSITSPALAHESPPSAKSNATVELNTTNENVKANSQTERTEGEDVRHTLSVKSNLSNNLKDLPIAEAISKSETKKASPSQTPTKSPRSRVPPKPMLAVAPTLLLQNANRFHPYHNSHTAANVGSTHRSKLTPEGQRRDSLLSTPENNSNKKRENVKSADKTTPQRNATTRSSLMQSRLSSPRYQSSFGTPAITTDPASAKLTAEEEADIARKLTEYRTNLPPAKTYGAHKENQRLVNLYGEILRLEYAERAIRRKAKQLRNTQRLKRKLQTESNQARCRKSPEHREKPDATNSSNGNKRSDGDGHRQHRSKQQSQYVNKFGEIEKLVEKEKATEDTEAKCTVPLTASTAWEPKMPTGHELIELLSKTKKS</sequence>
<feature type="region of interest" description="Disordered" evidence="1">
    <location>
        <begin position="462"/>
        <end position="526"/>
    </location>
</feature>